<dbReference type="CDD" id="cd13634">
    <property type="entry name" value="PBP2_Sco4506"/>
    <property type="match status" value="1"/>
</dbReference>
<sequence>MSVIIGEISYTNIIPLFYYINREYLQQQGCTFVPQIPARLNEKMSQGEVHVGGISSFAYGENADTYQLLPDLSVSSRREVGSIFLFSKYPIEQLEGKSIALTSSSATSVNLLKIILLKFYDLDVHFQTEKPNYDEMMANYDACLLIGDDAIHASWNKRAHDFCYDLGERWNSLTGFPMTYAVFAVHKNILQTHEEVIQDLWREFTKSKSLVIEDDYQEMIRSIQMLHGGERAFWRNYFTGLNHDLTPTHLAGLQYYYDLAYDLGLLPKPVKNISIWTPIDQCHSV</sequence>
<dbReference type="InterPro" id="IPR003773">
    <property type="entry name" value="Menaquinone_biosynth"/>
</dbReference>
<dbReference type="HAMAP" id="MF_00995">
    <property type="entry name" value="MqnA"/>
    <property type="match status" value="1"/>
</dbReference>
<comment type="pathway">
    <text evidence="1 4">Quinol/quinone metabolism; menaquinone biosynthesis.</text>
</comment>
<dbReference type="GO" id="GO:0009234">
    <property type="term" value="P:menaquinone biosynthetic process"/>
    <property type="evidence" value="ECO:0007669"/>
    <property type="project" value="UniProtKB-UniRule"/>
</dbReference>
<evidence type="ECO:0000256" key="4">
    <source>
        <dbReference type="HAMAP-Rule" id="MF_00995"/>
    </source>
</evidence>
<accession>A0A840QNI1</accession>
<name>A0A840QNI1_9BACI</name>
<organism evidence="5 6">
    <name type="scientific">Texcoconibacillus texcoconensis</name>
    <dbReference type="NCBI Taxonomy" id="1095777"/>
    <lineage>
        <taxon>Bacteria</taxon>
        <taxon>Bacillati</taxon>
        <taxon>Bacillota</taxon>
        <taxon>Bacilli</taxon>
        <taxon>Bacillales</taxon>
        <taxon>Bacillaceae</taxon>
        <taxon>Texcoconibacillus</taxon>
    </lineage>
</organism>
<comment type="function">
    <text evidence="4">Catalyzes the dehydration of chorismate into 3-[(1-carboxyvinyl)oxy]benzoate, a step in the biosynthesis of menaquinone (MK, vitamin K2).</text>
</comment>
<evidence type="ECO:0000256" key="1">
    <source>
        <dbReference type="ARBA" id="ARBA00004863"/>
    </source>
</evidence>
<comment type="similarity">
    <text evidence="4">Belongs to the MqnA/MqnD family. MqnA subfamily.</text>
</comment>
<comment type="catalytic activity">
    <reaction evidence="4">
        <text>chorismate = 3-[(1-carboxyvinyl)-oxy]benzoate + H2O</text>
        <dbReference type="Rhea" id="RHEA:40051"/>
        <dbReference type="ChEBI" id="CHEBI:15377"/>
        <dbReference type="ChEBI" id="CHEBI:29748"/>
        <dbReference type="ChEBI" id="CHEBI:76981"/>
        <dbReference type="EC" id="4.2.1.151"/>
    </reaction>
</comment>
<dbReference type="EMBL" id="JACHHB010000004">
    <property type="protein sequence ID" value="MBB5172893.1"/>
    <property type="molecule type" value="Genomic_DNA"/>
</dbReference>
<dbReference type="PANTHER" id="PTHR37690:SF1">
    <property type="entry name" value="CHORISMATE DEHYDRATASE"/>
    <property type="match status" value="1"/>
</dbReference>
<reference evidence="5 6" key="1">
    <citation type="submission" date="2020-08" db="EMBL/GenBank/DDBJ databases">
        <title>Genomic Encyclopedia of Type Strains, Phase IV (KMG-IV): sequencing the most valuable type-strain genomes for metagenomic binning, comparative biology and taxonomic classification.</title>
        <authorList>
            <person name="Goeker M."/>
        </authorList>
    </citation>
    <scope>NUCLEOTIDE SEQUENCE [LARGE SCALE GENOMIC DNA]</scope>
    <source>
        <strain evidence="5 6">DSM 24696</strain>
    </source>
</reference>
<proteinExistence type="inferred from homology"/>
<protein>
    <recommendedName>
        <fullName evidence="4">Chorismate dehydratase</fullName>
        <ecNumber evidence="4">4.2.1.151</ecNumber>
    </recommendedName>
    <alternativeName>
        <fullName evidence="4">Menaquinone biosynthetic enzyme MqnA</fullName>
    </alternativeName>
</protein>
<dbReference type="Pfam" id="PF02621">
    <property type="entry name" value="VitK2_biosynth"/>
    <property type="match status" value="1"/>
</dbReference>
<dbReference type="AlphaFoldDB" id="A0A840QNI1"/>
<evidence type="ECO:0000256" key="2">
    <source>
        <dbReference type="ARBA" id="ARBA00022428"/>
    </source>
</evidence>
<gene>
    <name evidence="4" type="primary">mqnA</name>
    <name evidence="5" type="ORF">HNQ41_001056</name>
</gene>
<dbReference type="RefSeq" id="WP_184663357.1">
    <property type="nucleotide sequence ID" value="NZ_JACHHB010000004.1"/>
</dbReference>
<dbReference type="GO" id="GO:0016836">
    <property type="term" value="F:hydro-lyase activity"/>
    <property type="evidence" value="ECO:0007669"/>
    <property type="project" value="UniProtKB-UniRule"/>
</dbReference>
<keyword evidence="2 4" id="KW-0474">Menaquinone biosynthesis</keyword>
<evidence type="ECO:0000313" key="5">
    <source>
        <dbReference type="EMBL" id="MBB5172893.1"/>
    </source>
</evidence>
<keyword evidence="3 4" id="KW-0456">Lyase</keyword>
<dbReference type="Proteomes" id="UP000551878">
    <property type="component" value="Unassembled WGS sequence"/>
</dbReference>
<dbReference type="Gene3D" id="3.40.190.10">
    <property type="entry name" value="Periplasmic binding protein-like II"/>
    <property type="match status" value="2"/>
</dbReference>
<dbReference type="SUPFAM" id="SSF53850">
    <property type="entry name" value="Periplasmic binding protein-like II"/>
    <property type="match status" value="1"/>
</dbReference>
<keyword evidence="6" id="KW-1185">Reference proteome</keyword>
<dbReference type="PANTHER" id="PTHR37690">
    <property type="entry name" value="CHORISMATE DEHYDRATASE"/>
    <property type="match status" value="1"/>
</dbReference>
<dbReference type="EC" id="4.2.1.151" evidence="4"/>
<comment type="caution">
    <text evidence="5">The sequence shown here is derived from an EMBL/GenBank/DDBJ whole genome shotgun (WGS) entry which is preliminary data.</text>
</comment>
<dbReference type="InterPro" id="IPR030868">
    <property type="entry name" value="MqnA"/>
</dbReference>
<evidence type="ECO:0000313" key="6">
    <source>
        <dbReference type="Proteomes" id="UP000551878"/>
    </source>
</evidence>
<evidence type="ECO:0000256" key="3">
    <source>
        <dbReference type="ARBA" id="ARBA00023239"/>
    </source>
</evidence>
<dbReference type="UniPathway" id="UPA00079"/>